<evidence type="ECO:0000313" key="3">
    <source>
        <dbReference type="Proteomes" id="UP000076738"/>
    </source>
</evidence>
<organism evidence="2 3">
    <name type="scientific">Calocera viscosa (strain TUFC12733)</name>
    <dbReference type="NCBI Taxonomy" id="1330018"/>
    <lineage>
        <taxon>Eukaryota</taxon>
        <taxon>Fungi</taxon>
        <taxon>Dikarya</taxon>
        <taxon>Basidiomycota</taxon>
        <taxon>Agaricomycotina</taxon>
        <taxon>Dacrymycetes</taxon>
        <taxon>Dacrymycetales</taxon>
        <taxon>Dacrymycetaceae</taxon>
        <taxon>Calocera</taxon>
    </lineage>
</organism>
<dbReference type="STRING" id="1330018.A0A167IP96"/>
<feature type="non-terminal residue" evidence="2">
    <location>
        <position position="584"/>
    </location>
</feature>
<feature type="compositionally biased region" description="Basic and acidic residues" evidence="1">
    <location>
        <begin position="366"/>
        <end position="376"/>
    </location>
</feature>
<feature type="region of interest" description="Disordered" evidence="1">
    <location>
        <begin position="347"/>
        <end position="416"/>
    </location>
</feature>
<reference evidence="2 3" key="1">
    <citation type="journal article" date="2016" name="Mol. Biol. Evol.">
        <title>Comparative Genomics of Early-Diverging Mushroom-Forming Fungi Provides Insights into the Origins of Lignocellulose Decay Capabilities.</title>
        <authorList>
            <person name="Nagy L.G."/>
            <person name="Riley R."/>
            <person name="Tritt A."/>
            <person name="Adam C."/>
            <person name="Daum C."/>
            <person name="Floudas D."/>
            <person name="Sun H."/>
            <person name="Yadav J.S."/>
            <person name="Pangilinan J."/>
            <person name="Larsson K.H."/>
            <person name="Matsuura K."/>
            <person name="Barry K."/>
            <person name="Labutti K."/>
            <person name="Kuo R."/>
            <person name="Ohm R.A."/>
            <person name="Bhattacharya S.S."/>
            <person name="Shirouzu T."/>
            <person name="Yoshinaga Y."/>
            <person name="Martin F.M."/>
            <person name="Grigoriev I.V."/>
            <person name="Hibbett D.S."/>
        </authorList>
    </citation>
    <scope>NUCLEOTIDE SEQUENCE [LARGE SCALE GENOMIC DNA]</scope>
    <source>
        <strain evidence="2 3">TUFC12733</strain>
    </source>
</reference>
<keyword evidence="3" id="KW-1185">Reference proteome</keyword>
<feature type="region of interest" description="Disordered" evidence="1">
    <location>
        <begin position="140"/>
        <end position="167"/>
    </location>
</feature>
<feature type="compositionally biased region" description="Low complexity" evidence="1">
    <location>
        <begin position="397"/>
        <end position="409"/>
    </location>
</feature>
<evidence type="ECO:0000256" key="1">
    <source>
        <dbReference type="SAM" id="MobiDB-lite"/>
    </source>
</evidence>
<evidence type="ECO:0000313" key="2">
    <source>
        <dbReference type="EMBL" id="KZO92829.1"/>
    </source>
</evidence>
<proteinExistence type="predicted"/>
<name>A0A167IP96_CALVF</name>
<protein>
    <submittedName>
        <fullName evidence="2">Uncharacterized protein</fullName>
    </submittedName>
</protein>
<gene>
    <name evidence="2" type="ORF">CALVIDRAFT_529814</name>
</gene>
<accession>A0A167IP96</accession>
<dbReference type="Proteomes" id="UP000076738">
    <property type="component" value="Unassembled WGS sequence"/>
</dbReference>
<dbReference type="EMBL" id="KV417306">
    <property type="protein sequence ID" value="KZO92829.1"/>
    <property type="molecule type" value="Genomic_DNA"/>
</dbReference>
<dbReference type="AlphaFoldDB" id="A0A167IP96"/>
<sequence length="584" mass="63942">MDHLPSTLDDLLAPAAQTFLAKKPEPCSRAETCRTAPNYVIPIGHHYQLVKDLTGHGLAIVCNPCWIHIDTKKGTELVTERRHRQPLAHGPEDLNDLRPNPSLIRRMNHQAKRQISVGGSHVQAIGSLSTFRGVTPLHGSSAGVDAHRQSRPQTGSAARGYTSQHRHYDAQFRQRSKVVYAPILPEVISIKFSVHHFEEGKAGSKVFMHIEDRQDVPAKSTSVELKQTLLSLAQRQLMDNTFGFIFYQHDFIFRGQDGTNYDRFPPTEPLFYELCFGPGCGKAKGGPPVFQSGKSFAVKLILQPEVYDRVLLHMERALNRLSTTAITPTSGSAAIGGRKRPRSIQTLQMTSSLPSPPAAKRFQAVRSRDDDGETQHILESASHTSTGVRQLDGLSGGAPPAGATATSTTRKNPSNQLADCSIASLDPEKIRAALIDSAAAIDTGKRPNGIFHDTGVFIAAPVLDFSVLVEDKYKFVVDWDNEGCTAHIAVDERPIAALGQPGSFKTAHPGRIVVFESSNKGHPEQQAVFFRLNSRVDVAVKRWYQPASSKAEPLVKTGKLDYGNLIRVGKAEEEKLLAGEITCL</sequence>